<organism evidence="9 10">
    <name type="scientific">Caenorhabditis auriculariae</name>
    <dbReference type="NCBI Taxonomy" id="2777116"/>
    <lineage>
        <taxon>Eukaryota</taxon>
        <taxon>Metazoa</taxon>
        <taxon>Ecdysozoa</taxon>
        <taxon>Nematoda</taxon>
        <taxon>Chromadorea</taxon>
        <taxon>Rhabditida</taxon>
        <taxon>Rhabditina</taxon>
        <taxon>Rhabditomorpha</taxon>
        <taxon>Rhabditoidea</taxon>
        <taxon>Rhabditidae</taxon>
        <taxon>Peloderinae</taxon>
        <taxon>Caenorhabditis</taxon>
    </lineage>
</organism>
<dbReference type="InterPro" id="IPR002213">
    <property type="entry name" value="UDP_glucos_trans"/>
</dbReference>
<evidence type="ECO:0000256" key="7">
    <source>
        <dbReference type="SAM" id="MobiDB-lite"/>
    </source>
</evidence>
<feature type="region of interest" description="Disordered" evidence="7">
    <location>
        <begin position="160"/>
        <end position="221"/>
    </location>
</feature>
<feature type="transmembrane region" description="Helical" evidence="8">
    <location>
        <begin position="16"/>
        <end position="41"/>
    </location>
</feature>
<feature type="transmembrane region" description="Helical" evidence="8">
    <location>
        <begin position="101"/>
        <end position="125"/>
    </location>
</feature>
<evidence type="ECO:0000256" key="1">
    <source>
        <dbReference type="ARBA" id="ARBA00009995"/>
    </source>
</evidence>
<comment type="similarity">
    <text evidence="1">Belongs to the UDP-glycosyltransferase family.</text>
</comment>
<keyword evidence="8" id="KW-1133">Transmembrane helix</keyword>
<keyword evidence="3" id="KW-0328">Glycosyltransferase</keyword>
<protein>
    <recommendedName>
        <fullName evidence="2">glucuronosyltransferase</fullName>
        <ecNumber evidence="2">2.4.1.17</ecNumber>
    </recommendedName>
</protein>
<comment type="caution">
    <text evidence="9">The sequence shown here is derived from an EMBL/GenBank/DDBJ whole genome shotgun (WGS) entry which is preliminary data.</text>
</comment>
<evidence type="ECO:0000256" key="8">
    <source>
        <dbReference type="SAM" id="Phobius"/>
    </source>
</evidence>
<keyword evidence="4" id="KW-0808">Transferase</keyword>
<comment type="catalytic activity">
    <reaction evidence="6">
        <text>glucuronate acceptor + UDP-alpha-D-glucuronate = acceptor beta-D-glucuronoside + UDP + H(+)</text>
        <dbReference type="Rhea" id="RHEA:21032"/>
        <dbReference type="ChEBI" id="CHEBI:15378"/>
        <dbReference type="ChEBI" id="CHEBI:58052"/>
        <dbReference type="ChEBI" id="CHEBI:58223"/>
        <dbReference type="ChEBI" id="CHEBI:132367"/>
        <dbReference type="ChEBI" id="CHEBI:132368"/>
        <dbReference type="EC" id="2.4.1.17"/>
    </reaction>
</comment>
<dbReference type="EC" id="2.4.1.17" evidence="2"/>
<dbReference type="Pfam" id="PF00201">
    <property type="entry name" value="UDPGT"/>
    <property type="match status" value="1"/>
</dbReference>
<evidence type="ECO:0000256" key="2">
    <source>
        <dbReference type="ARBA" id="ARBA00012544"/>
    </source>
</evidence>
<dbReference type="SUPFAM" id="SSF53756">
    <property type="entry name" value="UDP-Glycosyltransferase/glycogen phosphorylase"/>
    <property type="match status" value="1"/>
</dbReference>
<dbReference type="AlphaFoldDB" id="A0A8S1HI31"/>
<dbReference type="GO" id="GO:0015020">
    <property type="term" value="F:glucuronosyltransferase activity"/>
    <property type="evidence" value="ECO:0007669"/>
    <property type="project" value="UniProtKB-EC"/>
</dbReference>
<name>A0A8S1HI31_9PELO</name>
<dbReference type="Proteomes" id="UP000835052">
    <property type="component" value="Unassembled WGS sequence"/>
</dbReference>
<evidence type="ECO:0000256" key="4">
    <source>
        <dbReference type="ARBA" id="ARBA00022679"/>
    </source>
</evidence>
<dbReference type="InterPro" id="IPR050271">
    <property type="entry name" value="UDP-glycosyltransferase"/>
</dbReference>
<gene>
    <name evidence="9" type="ORF">CAUJ_LOCUS12235</name>
</gene>
<dbReference type="CDD" id="cd03784">
    <property type="entry name" value="GT1_Gtf-like"/>
    <property type="match status" value="1"/>
</dbReference>
<dbReference type="OrthoDB" id="5835829at2759"/>
<feature type="transmembrane region" description="Helical" evidence="8">
    <location>
        <begin position="48"/>
        <end position="68"/>
    </location>
</feature>
<keyword evidence="5" id="KW-0732">Signal</keyword>
<keyword evidence="10" id="KW-1185">Reference proteome</keyword>
<dbReference type="PANTHER" id="PTHR48043">
    <property type="entry name" value="EG:EG0003.4 PROTEIN-RELATED"/>
    <property type="match status" value="1"/>
</dbReference>
<evidence type="ECO:0000313" key="9">
    <source>
        <dbReference type="EMBL" id="CAD6196320.1"/>
    </source>
</evidence>
<feature type="compositionally biased region" description="Basic residues" evidence="7">
    <location>
        <begin position="203"/>
        <end position="212"/>
    </location>
</feature>
<proteinExistence type="inferred from homology"/>
<keyword evidence="8" id="KW-0812">Transmembrane</keyword>
<evidence type="ECO:0000256" key="3">
    <source>
        <dbReference type="ARBA" id="ARBA00022676"/>
    </source>
</evidence>
<sequence length="865" mass="97490">MFSQENRITDLKNLTWLHLVVFAEFIVTAILFIFTTVGVAIGEQVCPVFLLSLLQFGIALPGLVYIIRGDTVCLAIYISLQSITGVCELVWFGIQLAKLAEFLVIAALASLAILQIVSIVVASFFRHTLLNGSRVEAARSNESNVLNDSNLTISYSSQTQPEMHNASVSLGESTRSSAPEDSRTETSAHTPHRSSKNSSRSEKLRRKSRKNKAANLEEKIEKIASPSGVSISSLPSELPSTAQSTTVDGNRSFCYPFFDPKCDEGRRRMRLTTVFAALFGVWPSPSEAVHVALFPSTGCFSHDVMMRQVGSSINADRFTWVQTFLYDFGFGQIALPSSWRRISLWGFDSQGQKLIEEAGALLWELNVPFDIDRPFDLRGISSFLVMLQRHQKSCEKMMSDSRFQRLRHENVDVVVLDHFLQECMGGLAHLLNASVVQFSNWPIADGYITSLNVPATPSAFPKTGTRLSGNGMNFLERCMNVVFHVCIVFTRFVQMHVLDTLFISRQHPTVGRAANDSKTSLLQITVERSEARRTIYAGRSELLFEVVRPINNRIRHFGAGITEKPQQFATTIDQPYNLEESPPSVYKGFGYNSTTSIGHIHCENTTMSSEKSKRRSWMFGVTERPTVSLRRDAILTQFPDMDWKRIDSNPFILVSFGSVAQVDKMSVRLLRSLLDTFARIPRLVVWQANASLDRILQREKIELPDNVLIYRWVPIKQLLAHPRIELIVCHGGINTVNELMLFGVPVLGVPLQGDQASNLKRVVELGAGEMLTIHELSGHLEGTMRHMLANLERYWLRSEKLSRMLEMHREMRGDLQGFWLNWTARHGRKLESRTLFRMEYLGDVENVFWASVASILVLSAFICAL</sequence>
<keyword evidence="8" id="KW-0472">Membrane</keyword>
<accession>A0A8S1HI31</accession>
<feature type="compositionally biased region" description="Polar residues" evidence="7">
    <location>
        <begin position="160"/>
        <end position="177"/>
    </location>
</feature>
<reference evidence="9" key="1">
    <citation type="submission" date="2020-10" db="EMBL/GenBank/DDBJ databases">
        <authorList>
            <person name="Kikuchi T."/>
        </authorList>
    </citation>
    <scope>NUCLEOTIDE SEQUENCE</scope>
    <source>
        <strain evidence="9">NKZ352</strain>
    </source>
</reference>
<evidence type="ECO:0000256" key="6">
    <source>
        <dbReference type="ARBA" id="ARBA00047475"/>
    </source>
</evidence>
<dbReference type="EMBL" id="CAJGYM010000070">
    <property type="protein sequence ID" value="CAD6196320.1"/>
    <property type="molecule type" value="Genomic_DNA"/>
</dbReference>
<feature type="transmembrane region" description="Helical" evidence="8">
    <location>
        <begin position="74"/>
        <end position="94"/>
    </location>
</feature>
<dbReference type="PANTHER" id="PTHR48043:SF68">
    <property type="entry name" value="GLUCURONOSYLTRANSFERASE"/>
    <property type="match status" value="1"/>
</dbReference>
<dbReference type="Gene3D" id="3.40.50.2000">
    <property type="entry name" value="Glycogen Phosphorylase B"/>
    <property type="match status" value="1"/>
</dbReference>
<evidence type="ECO:0000313" key="10">
    <source>
        <dbReference type="Proteomes" id="UP000835052"/>
    </source>
</evidence>
<evidence type="ECO:0000256" key="5">
    <source>
        <dbReference type="ARBA" id="ARBA00022729"/>
    </source>
</evidence>